<feature type="region of interest" description="Disordered" evidence="1">
    <location>
        <begin position="1"/>
        <end position="25"/>
    </location>
</feature>
<keyword evidence="2" id="KW-0472">Membrane</keyword>
<keyword evidence="2" id="KW-1133">Transmembrane helix</keyword>
<gene>
    <name evidence="4" type="ORF">FD35_GL001256</name>
</gene>
<evidence type="ECO:0000313" key="4">
    <source>
        <dbReference type="EMBL" id="KRL56959.1"/>
    </source>
</evidence>
<evidence type="ECO:0000313" key="5">
    <source>
        <dbReference type="Proteomes" id="UP000051999"/>
    </source>
</evidence>
<dbReference type="STRING" id="1114972.FD35_GL001256"/>
<dbReference type="RefSeq" id="WP_017262550.1">
    <property type="nucleotide sequence ID" value="NZ_AUAW01000004.1"/>
</dbReference>
<keyword evidence="2" id="KW-0812">Transmembrane</keyword>
<dbReference type="EMBL" id="AZFF01000002">
    <property type="protein sequence ID" value="KRL56959.1"/>
    <property type="molecule type" value="Genomic_DNA"/>
</dbReference>
<sequence>MSKTKASTQSPKKVSKKSPSESRANFKRNLRRSIYVCGATLMLLSASVPSGVALADTINEPQTTRQARAGLADVSLLSNGQMTTNKANPQTKNAQGNYDLDLSYTGTGVANVGLATKKIMVFGLAPELRGKVVGGANIAVDAALTDINLSKIPGVSAEVALVQTALSALGTGSPELKAVQNALNRLTSAQPLGTYHANVAGTVTNDRITADVTDGLGNYVKSQTGLIIADVQNALNALPASNPLTATLRGALQALLNVLNPIIGVSSNLLNNLLNVNLLGHTTARLTTTVSEPTAANTKVYGVLSSNGAVDIDLLSSEGDAVNLQFAVTPQNPLENYTVATPTLNPATAGDTSVSGNATLTEPIPDGTTFKAIATLPGGSTVTGDVVVDGNHASFNVDTGKLTAGQEISVKLQAVNGTNTKTGGAASVVVHDVDPTNPLQNYTVNVPNLDPATAGDTSISGNIDISEPIPPETTFKAIATLSGGVEKEANITINGTTGTFTIGTGALNANDVVSVKVQAENAGFKKDGLPRSVTVQAEDPLKDYTVAAPSVDPANDGDAMIKGNANLNEPYPSGTTFTAIATLPGGIEKTAEVSPDGSYTINSGGLTEGEDISVRIQAKNGAATKDSTGTDITVGKAVVTNPIADYDVATPTLTTPKNGETSVSGTATLTEPIPAGTTFKAVATLPSGRPITGEVTVIDGQASFTINTGSLRTGQEISVKLQAVNGDNTKDGSPATTTVVANAFDDYTVNAPEVNPAKAGDTTITGNANLNTPYPDGTTFTAVATLPGGVQQTAEIKPDGTYTINSGALPAGEAISVKIQAKNGDATKDSTPTDMTVSEAENPLADYEVATPTFITPKNGDTSVSGSAVLTAPIPEGTTFKAILTLPDNTTKTVNANVDGVNAMFTADTGTLMTGQVVSAKLQAVNGDNTKDGAEASTTVEATNPANPLDGYTVNAPTVNPAKAGEITVTGNANFNTSIPDGTTFEAIATLPDGSTKAATVNGDGSYSIDTGTLTAGQQINVKIQATNGDNTKDSLPTGIVVDQADQSNPLDGYTVNVPTVEPAVEGNTTIDGNANINPGYPEGTTFMAVATLPGGVQKSAVVKDDGSFSIDSGTLTAREEISVKIVATNGENTKNSLPVTFFVGKSDPTFEDPLTNYNVTTPTLNPAKNGDTSVSGSATLTTPIPDGTTFKAIATLPDGSTKTVDATVNGDKATFTVDTGALSTGQIVSVKLQAVNGDYTKDSSPASVTVEAGDPTNPTNPLDGYNVGAPTVNPAKGGDTNVTGNANITTPVPDGTTFTAVATLPDGSTKTGTVNPDGSFNIDTGALTPGQTVNVKIVATNGDNTKDSAPVSITVSQPNVTNPLDDYNVGTPTVNPVNTGDTAVTGNANVTTPVPDGTTFTAVVTLPDGSTKTAPVNADGTFSIPIDGLTDGQTLSVKIVAANGDNTKDSTPVSVTVGSGQPGTPGNPGTGNSDGSGNAGAGNTGGSGNTGSGSAGNGAGQGSGGQTSTGNSGTGATGSNSTGPGTTSGTTGQTGRSGSAMTGQGGSGSGNTGSTGSGSTGSKTTGSGMTGTTGTSGAGSNGRSVTSGTVNGPRAIAPQSGSGTTSGRSGSQTTNQTQRDKSGVLPLTDQQRATVVSILGAGLLIGAIAAAYRFIRKR</sequence>
<name>A0A0R1RJB6_9LACO</name>
<evidence type="ECO:0000256" key="1">
    <source>
        <dbReference type="SAM" id="MobiDB-lite"/>
    </source>
</evidence>
<feature type="region of interest" description="Disordered" evidence="1">
    <location>
        <begin position="1242"/>
        <end position="1267"/>
    </location>
</feature>
<evidence type="ECO:0000259" key="3">
    <source>
        <dbReference type="Pfam" id="PF20609"/>
    </source>
</evidence>
<feature type="region of interest" description="Disordered" evidence="1">
    <location>
        <begin position="1162"/>
        <end position="1181"/>
    </location>
</feature>
<dbReference type="Pfam" id="PF20609">
    <property type="entry name" value="pAdhesive_17"/>
    <property type="match status" value="1"/>
</dbReference>
<organism evidence="4 5">
    <name type="scientific">Furfurilactobacillus rossiae DSM 15814</name>
    <dbReference type="NCBI Taxonomy" id="1114972"/>
    <lineage>
        <taxon>Bacteria</taxon>
        <taxon>Bacillati</taxon>
        <taxon>Bacillota</taxon>
        <taxon>Bacilli</taxon>
        <taxon>Lactobacillales</taxon>
        <taxon>Lactobacillaceae</taxon>
        <taxon>Furfurilactobacillus</taxon>
    </lineage>
</organism>
<feature type="compositionally biased region" description="Gly residues" evidence="1">
    <location>
        <begin position="1544"/>
        <end position="1560"/>
    </location>
</feature>
<evidence type="ECO:0000256" key="2">
    <source>
        <dbReference type="SAM" id="Phobius"/>
    </source>
</evidence>
<feature type="compositionally biased region" description="Gly residues" evidence="1">
    <location>
        <begin position="1461"/>
        <end position="1517"/>
    </location>
</feature>
<dbReference type="Proteomes" id="UP000051999">
    <property type="component" value="Unassembled WGS sequence"/>
</dbReference>
<feature type="compositionally biased region" description="Low complexity" evidence="1">
    <location>
        <begin position="1600"/>
        <end position="1618"/>
    </location>
</feature>
<feature type="transmembrane region" description="Helical" evidence="2">
    <location>
        <begin position="1636"/>
        <end position="1656"/>
    </location>
</feature>
<proteinExistence type="predicted"/>
<feature type="region of interest" description="Disordered" evidence="1">
    <location>
        <begin position="1445"/>
        <end position="1627"/>
    </location>
</feature>
<protein>
    <recommendedName>
        <fullName evidence="3">Putative adhesive domain-containing protein</fullName>
    </recommendedName>
</protein>
<feature type="compositionally biased region" description="Gly residues" evidence="1">
    <location>
        <begin position="1569"/>
        <end position="1581"/>
    </location>
</feature>
<comment type="caution">
    <text evidence="4">The sequence shown here is derived from an EMBL/GenBank/DDBJ whole genome shotgun (WGS) entry which is preliminary data.</text>
</comment>
<accession>A0A0R1RJB6</accession>
<reference evidence="4 5" key="1">
    <citation type="journal article" date="2015" name="Genome Announc.">
        <title>Expanding the biotechnology potential of lactobacilli through comparative genomics of 213 strains and associated genera.</title>
        <authorList>
            <person name="Sun Z."/>
            <person name="Harris H.M."/>
            <person name="McCann A."/>
            <person name="Guo C."/>
            <person name="Argimon S."/>
            <person name="Zhang W."/>
            <person name="Yang X."/>
            <person name="Jeffery I.B."/>
            <person name="Cooney J.C."/>
            <person name="Kagawa T.F."/>
            <person name="Liu W."/>
            <person name="Song Y."/>
            <person name="Salvetti E."/>
            <person name="Wrobel A."/>
            <person name="Rasinkangas P."/>
            <person name="Parkhill J."/>
            <person name="Rea M.C."/>
            <person name="O'Sullivan O."/>
            <person name="Ritari J."/>
            <person name="Douillard F.P."/>
            <person name="Paul Ross R."/>
            <person name="Yang R."/>
            <person name="Briner A.E."/>
            <person name="Felis G.E."/>
            <person name="de Vos W.M."/>
            <person name="Barrangou R."/>
            <person name="Klaenhammer T.R."/>
            <person name="Caufield P.W."/>
            <person name="Cui Y."/>
            <person name="Zhang H."/>
            <person name="O'Toole P.W."/>
        </authorList>
    </citation>
    <scope>NUCLEOTIDE SEQUENCE [LARGE SCALE GENOMIC DNA]</scope>
    <source>
        <strain evidence="4 5">DSM 15814</strain>
    </source>
</reference>
<feature type="compositionally biased region" description="Low complexity" evidence="1">
    <location>
        <begin position="1518"/>
        <end position="1543"/>
    </location>
</feature>
<dbReference type="OrthoDB" id="2157687at2"/>
<keyword evidence="5" id="KW-1185">Reference proteome</keyword>
<dbReference type="PATRIC" id="fig|1114972.6.peg.1273"/>
<dbReference type="InterPro" id="IPR046762">
    <property type="entry name" value="pAdhesive_17"/>
</dbReference>
<dbReference type="eggNOG" id="COG1404">
    <property type="taxonomic scope" value="Bacteria"/>
</dbReference>
<feature type="domain" description="Putative adhesive" evidence="3">
    <location>
        <begin position="69"/>
        <end position="325"/>
    </location>
</feature>